<sequence length="123" mass="14283">MEASAGYRLESYRFQYFNTIHFSHIRHPGSALHIQEHEPRIADCPAILARQDMSSRYIAIKQRNNGLVKSRKRNHPNLTTAVVTILHQDFRILDLPEELQSLTYGFASEHDGPIKPYLWLPTE</sequence>
<reference evidence="1 2" key="1">
    <citation type="submission" date="2016-03" db="EMBL/GenBank/DDBJ databases">
        <authorList>
            <person name="Ploux O."/>
        </authorList>
    </citation>
    <scope>NUCLEOTIDE SEQUENCE [LARGE SCALE GENOMIC DNA]</scope>
    <source>
        <strain evidence="1 2">UAMH 11012</strain>
    </source>
</reference>
<dbReference type="EMBL" id="FJOG01000019">
    <property type="protein sequence ID" value="CZR61796.1"/>
    <property type="molecule type" value="Genomic_DNA"/>
</dbReference>
<accession>A0A1L7X9X8</accession>
<proteinExistence type="predicted"/>
<evidence type="ECO:0000313" key="1">
    <source>
        <dbReference type="EMBL" id="CZR61796.1"/>
    </source>
</evidence>
<dbReference type="Proteomes" id="UP000184330">
    <property type="component" value="Unassembled WGS sequence"/>
</dbReference>
<name>A0A1L7X9X8_9HELO</name>
<gene>
    <name evidence="1" type="ORF">PAC_11693</name>
</gene>
<protein>
    <submittedName>
        <fullName evidence="1">Uncharacterized protein</fullName>
    </submittedName>
</protein>
<organism evidence="1 2">
    <name type="scientific">Phialocephala subalpina</name>
    <dbReference type="NCBI Taxonomy" id="576137"/>
    <lineage>
        <taxon>Eukaryota</taxon>
        <taxon>Fungi</taxon>
        <taxon>Dikarya</taxon>
        <taxon>Ascomycota</taxon>
        <taxon>Pezizomycotina</taxon>
        <taxon>Leotiomycetes</taxon>
        <taxon>Helotiales</taxon>
        <taxon>Mollisiaceae</taxon>
        <taxon>Phialocephala</taxon>
        <taxon>Phialocephala fortinii species complex</taxon>
    </lineage>
</organism>
<dbReference type="AlphaFoldDB" id="A0A1L7X9X8"/>
<keyword evidence="2" id="KW-1185">Reference proteome</keyword>
<evidence type="ECO:0000313" key="2">
    <source>
        <dbReference type="Proteomes" id="UP000184330"/>
    </source>
</evidence>